<dbReference type="AlphaFoldDB" id="A0A933LQR7"/>
<protein>
    <submittedName>
        <fullName evidence="1">Uncharacterized protein</fullName>
    </submittedName>
</protein>
<proteinExistence type="predicted"/>
<reference evidence="1" key="1">
    <citation type="submission" date="2020-07" db="EMBL/GenBank/DDBJ databases">
        <title>Huge and variable diversity of episymbiotic CPR bacteria and DPANN archaea in groundwater ecosystems.</title>
        <authorList>
            <person name="He C.Y."/>
            <person name="Keren R."/>
            <person name="Whittaker M."/>
            <person name="Farag I.F."/>
            <person name="Doudna J."/>
            <person name="Cate J.H.D."/>
            <person name="Banfield J.F."/>
        </authorList>
    </citation>
    <scope>NUCLEOTIDE SEQUENCE</scope>
    <source>
        <strain evidence="1">NC_groundwater_1482_Ag_S-0.65um_47_24</strain>
    </source>
</reference>
<evidence type="ECO:0000313" key="1">
    <source>
        <dbReference type="EMBL" id="MBI4596458.1"/>
    </source>
</evidence>
<name>A0A933LQR7_UNCTE</name>
<organism evidence="1 2">
    <name type="scientific">Tectimicrobiota bacterium</name>
    <dbReference type="NCBI Taxonomy" id="2528274"/>
    <lineage>
        <taxon>Bacteria</taxon>
        <taxon>Pseudomonadati</taxon>
        <taxon>Nitrospinota/Tectimicrobiota group</taxon>
        <taxon>Candidatus Tectimicrobiota</taxon>
    </lineage>
</organism>
<evidence type="ECO:0000313" key="2">
    <source>
        <dbReference type="Proteomes" id="UP000772181"/>
    </source>
</evidence>
<dbReference type="Proteomes" id="UP000772181">
    <property type="component" value="Unassembled WGS sequence"/>
</dbReference>
<dbReference type="EMBL" id="JACQWF010000385">
    <property type="protein sequence ID" value="MBI4596458.1"/>
    <property type="molecule type" value="Genomic_DNA"/>
</dbReference>
<gene>
    <name evidence="1" type="ORF">HY730_08805</name>
</gene>
<sequence>MELRISPKKDIGRLFHWAAGVEQFGPGKAIQVQKSAPADKALRNPLHELKHLRARQKIVPGDALPIYPVFEMAQQGGRILNLVNDERRRILVQ</sequence>
<accession>A0A933LQR7</accession>
<comment type="caution">
    <text evidence="1">The sequence shown here is derived from an EMBL/GenBank/DDBJ whole genome shotgun (WGS) entry which is preliminary data.</text>
</comment>